<keyword evidence="2" id="KW-1185">Reference proteome</keyword>
<name>A0ACA9LDL3_9GLOM</name>
<reference evidence="1" key="1">
    <citation type="submission" date="2021-06" db="EMBL/GenBank/DDBJ databases">
        <authorList>
            <person name="Kallberg Y."/>
            <person name="Tangrot J."/>
            <person name="Rosling A."/>
        </authorList>
    </citation>
    <scope>NUCLEOTIDE SEQUENCE</scope>
    <source>
        <strain evidence="1">CL356</strain>
    </source>
</reference>
<protein>
    <submittedName>
        <fullName evidence="1">3872_t:CDS:1</fullName>
    </submittedName>
</protein>
<dbReference type="Proteomes" id="UP000789525">
    <property type="component" value="Unassembled WGS sequence"/>
</dbReference>
<feature type="non-terminal residue" evidence="1">
    <location>
        <position position="108"/>
    </location>
</feature>
<evidence type="ECO:0000313" key="1">
    <source>
        <dbReference type="EMBL" id="CAG8521055.1"/>
    </source>
</evidence>
<evidence type="ECO:0000313" key="2">
    <source>
        <dbReference type="Proteomes" id="UP000789525"/>
    </source>
</evidence>
<dbReference type="EMBL" id="CAJVPT010005516">
    <property type="protein sequence ID" value="CAG8521055.1"/>
    <property type="molecule type" value="Genomic_DNA"/>
</dbReference>
<gene>
    <name evidence="1" type="ORF">ACOLOM_LOCUS3656</name>
</gene>
<organism evidence="1 2">
    <name type="scientific">Acaulospora colombiana</name>
    <dbReference type="NCBI Taxonomy" id="27376"/>
    <lineage>
        <taxon>Eukaryota</taxon>
        <taxon>Fungi</taxon>
        <taxon>Fungi incertae sedis</taxon>
        <taxon>Mucoromycota</taxon>
        <taxon>Glomeromycotina</taxon>
        <taxon>Glomeromycetes</taxon>
        <taxon>Diversisporales</taxon>
        <taxon>Acaulosporaceae</taxon>
        <taxon>Acaulospora</taxon>
    </lineage>
</organism>
<sequence length="108" mass="11568">MSQIAFSKLNLSICLFCVFSAVLIRSAPIKDVGINSDLNGDAYVKRRDAPTKRDVPLGLTERGTPQKHSLFPFVTGGTRNNMELCSSYHTGGPFGSSTNANAAVNSAF</sequence>
<proteinExistence type="predicted"/>
<comment type="caution">
    <text evidence="1">The sequence shown here is derived from an EMBL/GenBank/DDBJ whole genome shotgun (WGS) entry which is preliminary data.</text>
</comment>
<accession>A0ACA9LDL3</accession>